<dbReference type="PANTHER" id="PTHR33798:SF5">
    <property type="entry name" value="FLAVIN REDUCTASE LIKE DOMAIN-CONTAINING PROTEIN"/>
    <property type="match status" value="1"/>
</dbReference>
<dbReference type="Pfam" id="PF01613">
    <property type="entry name" value="Flavin_Reduct"/>
    <property type="match status" value="1"/>
</dbReference>
<name>A0ABU9AZT1_9BACT</name>
<sequence>MELDLLGTHADRAYPILAGLVVPRPIAWVTTLHENGTVNVAPFSFFNVFGDDPPLVIFAPGDREDGTPKDSARNAKRTGEFVVHLVDESLAEVMNRTSAPHPAGVSEAEHEGLTLVASSVVAVPRIAAAPASLECKVHSIQEIGSNRLVLGIVHRVHVRNELIDAEKLRIRQEVYHPIGRMAVPDWYCHTADLFEMTRPRSL</sequence>
<dbReference type="SUPFAM" id="SSF50475">
    <property type="entry name" value="FMN-binding split barrel"/>
    <property type="match status" value="1"/>
</dbReference>
<dbReference type="Gene3D" id="2.30.110.10">
    <property type="entry name" value="Electron Transport, Fmn-binding Protein, Chain A"/>
    <property type="match status" value="1"/>
</dbReference>
<evidence type="ECO:0000313" key="7">
    <source>
        <dbReference type="Proteomes" id="UP001371305"/>
    </source>
</evidence>
<dbReference type="Proteomes" id="UP001371305">
    <property type="component" value="Unassembled WGS sequence"/>
</dbReference>
<dbReference type="RefSeq" id="WP_341406825.1">
    <property type="nucleotide sequence ID" value="NZ_JBBUKT010000009.1"/>
</dbReference>
<protein>
    <submittedName>
        <fullName evidence="6">Flavin reductase family protein</fullName>
        <ecNumber evidence="6">1.5.1.-</ecNumber>
    </submittedName>
</protein>
<evidence type="ECO:0000256" key="4">
    <source>
        <dbReference type="ARBA" id="ARBA00038054"/>
    </source>
</evidence>
<comment type="cofactor">
    <cofactor evidence="1">
        <name>FMN</name>
        <dbReference type="ChEBI" id="CHEBI:58210"/>
    </cofactor>
</comment>
<gene>
    <name evidence="6" type="ORF">WKV53_21290</name>
</gene>
<dbReference type="InterPro" id="IPR012349">
    <property type="entry name" value="Split_barrel_FMN-bd"/>
</dbReference>
<dbReference type="SMART" id="SM00903">
    <property type="entry name" value="Flavin_Reduct"/>
    <property type="match status" value="1"/>
</dbReference>
<dbReference type="PANTHER" id="PTHR33798">
    <property type="entry name" value="FLAVOPROTEIN OXYGENASE"/>
    <property type="match status" value="1"/>
</dbReference>
<evidence type="ECO:0000256" key="2">
    <source>
        <dbReference type="ARBA" id="ARBA00022630"/>
    </source>
</evidence>
<accession>A0ABU9AZT1</accession>
<keyword evidence="3" id="KW-0288">FMN</keyword>
<evidence type="ECO:0000259" key="5">
    <source>
        <dbReference type="SMART" id="SM00903"/>
    </source>
</evidence>
<keyword evidence="7" id="KW-1185">Reference proteome</keyword>
<dbReference type="InterPro" id="IPR002563">
    <property type="entry name" value="Flavin_Rdtase-like_dom"/>
</dbReference>
<keyword evidence="6" id="KW-0560">Oxidoreductase</keyword>
<comment type="similarity">
    <text evidence="4">Belongs to the flavoredoxin family.</text>
</comment>
<comment type="caution">
    <text evidence="6">The sequence shown here is derived from an EMBL/GenBank/DDBJ whole genome shotgun (WGS) entry which is preliminary data.</text>
</comment>
<evidence type="ECO:0000313" key="6">
    <source>
        <dbReference type="EMBL" id="MEK7953063.1"/>
    </source>
</evidence>
<feature type="domain" description="Flavin reductase like" evidence="5">
    <location>
        <begin position="19"/>
        <end position="177"/>
    </location>
</feature>
<keyword evidence="2" id="KW-0285">Flavoprotein</keyword>
<dbReference type="EMBL" id="JBBUKT010000009">
    <property type="protein sequence ID" value="MEK7953063.1"/>
    <property type="molecule type" value="Genomic_DNA"/>
</dbReference>
<dbReference type="EC" id="1.5.1.-" evidence="6"/>
<evidence type="ECO:0000256" key="1">
    <source>
        <dbReference type="ARBA" id="ARBA00001917"/>
    </source>
</evidence>
<reference evidence="6 7" key="1">
    <citation type="submission" date="2024-04" db="EMBL/GenBank/DDBJ databases">
        <title>Luteolibacter sp. isolated from soil.</title>
        <authorList>
            <person name="An J."/>
        </authorList>
    </citation>
    <scope>NUCLEOTIDE SEQUENCE [LARGE SCALE GENOMIC DNA]</scope>
    <source>
        <strain evidence="6 7">Y139</strain>
    </source>
</reference>
<evidence type="ECO:0000256" key="3">
    <source>
        <dbReference type="ARBA" id="ARBA00022643"/>
    </source>
</evidence>
<organism evidence="6 7">
    <name type="scientific">Luteolibacter soli</name>
    <dbReference type="NCBI Taxonomy" id="3135280"/>
    <lineage>
        <taxon>Bacteria</taxon>
        <taxon>Pseudomonadati</taxon>
        <taxon>Verrucomicrobiota</taxon>
        <taxon>Verrucomicrobiia</taxon>
        <taxon>Verrucomicrobiales</taxon>
        <taxon>Verrucomicrobiaceae</taxon>
        <taxon>Luteolibacter</taxon>
    </lineage>
</organism>
<proteinExistence type="inferred from homology"/>
<dbReference type="GO" id="GO:0016491">
    <property type="term" value="F:oxidoreductase activity"/>
    <property type="evidence" value="ECO:0007669"/>
    <property type="project" value="UniProtKB-KW"/>
</dbReference>